<keyword evidence="5" id="KW-1185">Reference proteome</keyword>
<dbReference type="InterPro" id="IPR001387">
    <property type="entry name" value="Cro/C1-type_HTH"/>
</dbReference>
<evidence type="ECO:0000313" key="4">
    <source>
        <dbReference type="EMBL" id="GHI66108.1"/>
    </source>
</evidence>
<feature type="region of interest" description="Disordered" evidence="1">
    <location>
        <begin position="380"/>
        <end position="402"/>
    </location>
</feature>
<evidence type="ECO:0000256" key="2">
    <source>
        <dbReference type="SAM" id="Phobius"/>
    </source>
</evidence>
<protein>
    <recommendedName>
        <fullName evidence="3">HTH cro/C1-type domain-containing protein</fullName>
    </recommendedName>
</protein>
<feature type="transmembrane region" description="Helical" evidence="2">
    <location>
        <begin position="325"/>
        <end position="345"/>
    </location>
</feature>
<organism evidence="4 5">
    <name type="scientific">Streptomyces nojiriensis</name>
    <dbReference type="NCBI Taxonomy" id="66374"/>
    <lineage>
        <taxon>Bacteria</taxon>
        <taxon>Bacillati</taxon>
        <taxon>Actinomycetota</taxon>
        <taxon>Actinomycetes</taxon>
        <taxon>Kitasatosporales</taxon>
        <taxon>Streptomycetaceae</taxon>
        <taxon>Streptomyces</taxon>
    </lineage>
</organism>
<proteinExistence type="predicted"/>
<keyword evidence="2" id="KW-1133">Transmembrane helix</keyword>
<feature type="compositionally biased region" description="Polar residues" evidence="1">
    <location>
        <begin position="392"/>
        <end position="402"/>
    </location>
</feature>
<gene>
    <name evidence="4" type="ORF">Snoj_00260</name>
</gene>
<accession>A0ABQ3SDA0</accession>
<sequence length="402" mass="44066">MEEPGATPAAAYAAALRQAVAGYLDAGGTQGRMADALHIDPSTLSRHLNGHRITSRETLHAIRAFLEAQQPPLPYVDWAQLEALCERAHAASRSPAIQLKEELARVREEIARVREEQEQDQHVAEERLAALEEQALDLADRLRQALARAQAAESERDLLQDRVTELDESLRHARGVEAELARQQEQALARAHTAEGERDRLQDRVGEQEESLRHAQTYVRRVEAELAGQQKELSGLLREVGILREQNRRLIDERGQAVPGPSTQVNPQPPPAYAHLSNLRSAQTAAAEDGGQARHQQPKRIPPPTRRAPAPETPAEPETARFGRVVLAMAATLVGLMMIIVPASGEGVTAAGRWIIGLGIGLFVVAGPLSVLLLNRETRKQPAPGETDGQPYDQTYNYPPMG</sequence>
<comment type="caution">
    <text evidence="4">The sequence shown here is derived from an EMBL/GenBank/DDBJ whole genome shotgun (WGS) entry which is preliminary data.</text>
</comment>
<feature type="region of interest" description="Disordered" evidence="1">
    <location>
        <begin position="252"/>
        <end position="318"/>
    </location>
</feature>
<name>A0ABQ3SDA0_9ACTN</name>
<feature type="compositionally biased region" description="Pro residues" evidence="1">
    <location>
        <begin position="300"/>
        <end position="314"/>
    </location>
</feature>
<evidence type="ECO:0000259" key="3">
    <source>
        <dbReference type="PROSITE" id="PS50943"/>
    </source>
</evidence>
<reference evidence="5" key="1">
    <citation type="submission" date="2023-07" db="EMBL/GenBank/DDBJ databases">
        <title>Whole genome shotgun sequence of Streptomyces nojiriensis NBRC 13794.</title>
        <authorList>
            <person name="Komaki H."/>
            <person name="Tamura T."/>
        </authorList>
    </citation>
    <scope>NUCLEOTIDE SEQUENCE [LARGE SCALE GENOMIC DNA]</scope>
    <source>
        <strain evidence="5">NBRC 13794</strain>
    </source>
</reference>
<dbReference type="RefSeq" id="WP_189748410.1">
    <property type="nucleotide sequence ID" value="NZ_BMRL01000044.1"/>
</dbReference>
<keyword evidence="2" id="KW-0812">Transmembrane</keyword>
<dbReference type="PROSITE" id="PS50943">
    <property type="entry name" value="HTH_CROC1"/>
    <property type="match status" value="1"/>
</dbReference>
<dbReference type="EMBL" id="BNEC01000001">
    <property type="protein sequence ID" value="GHI66108.1"/>
    <property type="molecule type" value="Genomic_DNA"/>
</dbReference>
<keyword evidence="2" id="KW-0472">Membrane</keyword>
<evidence type="ECO:0000256" key="1">
    <source>
        <dbReference type="SAM" id="MobiDB-lite"/>
    </source>
</evidence>
<evidence type="ECO:0000313" key="5">
    <source>
        <dbReference type="Proteomes" id="UP000613974"/>
    </source>
</evidence>
<dbReference type="InterPro" id="IPR010982">
    <property type="entry name" value="Lambda_DNA-bd_dom_sf"/>
</dbReference>
<dbReference type="Proteomes" id="UP000613974">
    <property type="component" value="Unassembled WGS sequence"/>
</dbReference>
<dbReference type="SUPFAM" id="SSF47413">
    <property type="entry name" value="lambda repressor-like DNA-binding domains"/>
    <property type="match status" value="1"/>
</dbReference>
<feature type="region of interest" description="Disordered" evidence="1">
    <location>
        <begin position="191"/>
        <end position="213"/>
    </location>
</feature>
<feature type="domain" description="HTH cro/C1-type" evidence="3">
    <location>
        <begin position="29"/>
        <end position="73"/>
    </location>
</feature>
<feature type="transmembrane region" description="Helical" evidence="2">
    <location>
        <begin position="351"/>
        <end position="374"/>
    </location>
</feature>
<dbReference type="Gene3D" id="1.10.287.1490">
    <property type="match status" value="1"/>
</dbReference>
<feature type="compositionally biased region" description="Basic and acidic residues" evidence="1">
    <location>
        <begin position="192"/>
        <end position="213"/>
    </location>
</feature>